<evidence type="ECO:0000256" key="14">
    <source>
        <dbReference type="ARBA" id="ARBA00041592"/>
    </source>
</evidence>
<evidence type="ECO:0000256" key="15">
    <source>
        <dbReference type="ARBA" id="ARBA00041979"/>
    </source>
</evidence>
<comment type="cofactor">
    <cofactor evidence="1">
        <name>Mg(2+)</name>
        <dbReference type="ChEBI" id="CHEBI:18420"/>
    </cofactor>
</comment>
<dbReference type="InterPro" id="IPR020084">
    <property type="entry name" value="NUDIX_hydrolase_CS"/>
</dbReference>
<evidence type="ECO:0000256" key="4">
    <source>
        <dbReference type="ARBA" id="ARBA00022705"/>
    </source>
</evidence>
<evidence type="ECO:0000256" key="17">
    <source>
        <dbReference type="RuleBase" id="RU003476"/>
    </source>
</evidence>
<evidence type="ECO:0000313" key="19">
    <source>
        <dbReference type="EMBL" id="PRY85524.1"/>
    </source>
</evidence>
<sequence length="136" mass="15766">MEKPIQVTCAIIIKNNLVLAAQRSESMHLPLSWEFPGGKLEESESEEECLKREILEELDIEVDIQEKLAHYNHQYSGKKPIELIPFVCHFASGKIFLKEHKRADWFTVEELKQLDWAAADIPVLDSFLELFQNQLS</sequence>
<evidence type="ECO:0000256" key="3">
    <source>
        <dbReference type="ARBA" id="ARBA00022457"/>
    </source>
</evidence>
<dbReference type="PROSITE" id="PS00893">
    <property type="entry name" value="NUDIX_BOX"/>
    <property type="match status" value="1"/>
</dbReference>
<dbReference type="GO" id="GO:0044715">
    <property type="term" value="F:8-oxo-dGDP phosphatase activity"/>
    <property type="evidence" value="ECO:0007669"/>
    <property type="project" value="TreeGrafter"/>
</dbReference>
<dbReference type="InterPro" id="IPR020476">
    <property type="entry name" value="Nudix_hydrolase"/>
</dbReference>
<dbReference type="GO" id="GO:0046872">
    <property type="term" value="F:metal ion binding"/>
    <property type="evidence" value="ECO:0007669"/>
    <property type="project" value="UniProtKB-KW"/>
</dbReference>
<evidence type="ECO:0000256" key="5">
    <source>
        <dbReference type="ARBA" id="ARBA00022723"/>
    </source>
</evidence>
<evidence type="ECO:0000256" key="16">
    <source>
        <dbReference type="ARBA" id="ARBA00042798"/>
    </source>
</evidence>
<organism evidence="19 20">
    <name type="scientific">Mongoliibacter ruber</name>
    <dbReference type="NCBI Taxonomy" id="1750599"/>
    <lineage>
        <taxon>Bacteria</taxon>
        <taxon>Pseudomonadati</taxon>
        <taxon>Bacteroidota</taxon>
        <taxon>Cytophagia</taxon>
        <taxon>Cytophagales</taxon>
        <taxon>Cyclobacteriaceae</taxon>
        <taxon>Mongoliibacter</taxon>
    </lineage>
</organism>
<evidence type="ECO:0000313" key="20">
    <source>
        <dbReference type="Proteomes" id="UP000238157"/>
    </source>
</evidence>
<evidence type="ECO:0000259" key="18">
    <source>
        <dbReference type="PROSITE" id="PS51462"/>
    </source>
</evidence>
<dbReference type="AlphaFoldDB" id="A0A2T0WG78"/>
<dbReference type="Gene3D" id="3.90.79.10">
    <property type="entry name" value="Nucleoside Triphosphate Pyrophosphohydrolase"/>
    <property type="match status" value="1"/>
</dbReference>
<evidence type="ECO:0000256" key="10">
    <source>
        <dbReference type="ARBA" id="ARBA00035861"/>
    </source>
</evidence>
<comment type="catalytic activity">
    <reaction evidence="10">
        <text>8-oxo-dGTP + H2O = 8-oxo-dGMP + diphosphate + H(+)</text>
        <dbReference type="Rhea" id="RHEA:31575"/>
        <dbReference type="ChEBI" id="CHEBI:15377"/>
        <dbReference type="ChEBI" id="CHEBI:15378"/>
        <dbReference type="ChEBI" id="CHEBI:33019"/>
        <dbReference type="ChEBI" id="CHEBI:63224"/>
        <dbReference type="ChEBI" id="CHEBI:77896"/>
        <dbReference type="EC" id="3.6.1.55"/>
    </reaction>
</comment>
<protein>
    <recommendedName>
        <fullName evidence="13">8-oxo-dGTP diphosphatase</fullName>
        <ecNumber evidence="12">3.6.1.55</ecNumber>
    </recommendedName>
    <alternativeName>
        <fullName evidence="16">7,8-dihydro-8-oxoguanine-triphosphatase</fullName>
    </alternativeName>
    <alternativeName>
        <fullName evidence="15">Mutator protein MutT</fullName>
    </alternativeName>
    <alternativeName>
        <fullName evidence="14">dGTP pyrophosphohydrolase</fullName>
    </alternativeName>
</protein>
<keyword evidence="7 17" id="KW-0378">Hydrolase</keyword>
<keyword evidence="5" id="KW-0479">Metal-binding</keyword>
<evidence type="ECO:0000256" key="13">
    <source>
        <dbReference type="ARBA" id="ARBA00040794"/>
    </source>
</evidence>
<evidence type="ECO:0000256" key="11">
    <source>
        <dbReference type="ARBA" id="ARBA00036904"/>
    </source>
</evidence>
<evidence type="ECO:0000256" key="8">
    <source>
        <dbReference type="ARBA" id="ARBA00022842"/>
    </source>
</evidence>
<evidence type="ECO:0000256" key="6">
    <source>
        <dbReference type="ARBA" id="ARBA00022763"/>
    </source>
</evidence>
<dbReference type="PANTHER" id="PTHR47707:SF1">
    <property type="entry name" value="NUDIX HYDROLASE FAMILY PROTEIN"/>
    <property type="match status" value="1"/>
</dbReference>
<keyword evidence="20" id="KW-1185">Reference proteome</keyword>
<dbReference type="PROSITE" id="PS51462">
    <property type="entry name" value="NUDIX"/>
    <property type="match status" value="1"/>
</dbReference>
<dbReference type="CDD" id="cd03425">
    <property type="entry name" value="NUDIX_MutT_NudA_like"/>
    <property type="match status" value="1"/>
</dbReference>
<evidence type="ECO:0000256" key="7">
    <source>
        <dbReference type="ARBA" id="ARBA00022801"/>
    </source>
</evidence>
<dbReference type="InterPro" id="IPR000086">
    <property type="entry name" value="NUDIX_hydrolase_dom"/>
</dbReference>
<comment type="similarity">
    <text evidence="2 17">Belongs to the Nudix hydrolase family.</text>
</comment>
<dbReference type="GO" id="GO:0006281">
    <property type="term" value="P:DNA repair"/>
    <property type="evidence" value="ECO:0007669"/>
    <property type="project" value="UniProtKB-KW"/>
</dbReference>
<gene>
    <name evidence="19" type="ORF">CLW00_112105</name>
</gene>
<dbReference type="EMBL" id="PVTR01000012">
    <property type="protein sequence ID" value="PRY85524.1"/>
    <property type="molecule type" value="Genomic_DNA"/>
</dbReference>
<dbReference type="PANTHER" id="PTHR47707">
    <property type="entry name" value="8-OXO-DGTP DIPHOSPHATASE"/>
    <property type="match status" value="1"/>
</dbReference>
<accession>A0A2T0WG78</accession>
<evidence type="ECO:0000256" key="2">
    <source>
        <dbReference type="ARBA" id="ARBA00005582"/>
    </source>
</evidence>
<comment type="catalytic activity">
    <reaction evidence="11">
        <text>8-oxo-GTP + H2O = 8-oxo-GMP + diphosphate + H(+)</text>
        <dbReference type="Rhea" id="RHEA:67616"/>
        <dbReference type="ChEBI" id="CHEBI:15377"/>
        <dbReference type="ChEBI" id="CHEBI:15378"/>
        <dbReference type="ChEBI" id="CHEBI:33019"/>
        <dbReference type="ChEBI" id="CHEBI:143553"/>
        <dbReference type="ChEBI" id="CHEBI:145694"/>
    </reaction>
</comment>
<dbReference type="InterPro" id="IPR047127">
    <property type="entry name" value="MutT-like"/>
</dbReference>
<dbReference type="Pfam" id="PF00293">
    <property type="entry name" value="NUDIX"/>
    <property type="match status" value="1"/>
</dbReference>
<proteinExistence type="inferred from homology"/>
<feature type="domain" description="Nudix hydrolase" evidence="18">
    <location>
        <begin position="2"/>
        <end position="129"/>
    </location>
</feature>
<evidence type="ECO:0000256" key="1">
    <source>
        <dbReference type="ARBA" id="ARBA00001946"/>
    </source>
</evidence>
<dbReference type="PRINTS" id="PR00502">
    <property type="entry name" value="NUDIXFAMILY"/>
</dbReference>
<dbReference type="GO" id="GO:0008413">
    <property type="term" value="F:8-oxo-7,8-dihydroguanosine triphosphate pyrophosphatase activity"/>
    <property type="evidence" value="ECO:0007669"/>
    <property type="project" value="TreeGrafter"/>
</dbReference>
<dbReference type="Proteomes" id="UP000238157">
    <property type="component" value="Unassembled WGS sequence"/>
</dbReference>
<dbReference type="GO" id="GO:0044716">
    <property type="term" value="F:8-oxo-GDP phosphatase activity"/>
    <property type="evidence" value="ECO:0007669"/>
    <property type="project" value="TreeGrafter"/>
</dbReference>
<name>A0A2T0WG78_9BACT</name>
<dbReference type="OrthoDB" id="9810648at2"/>
<dbReference type="GO" id="GO:0035539">
    <property type="term" value="F:8-oxo-7,8-dihydrodeoxyguanosine triphosphate pyrophosphatase activity"/>
    <property type="evidence" value="ECO:0007669"/>
    <property type="project" value="UniProtKB-EC"/>
</dbReference>
<comment type="caution">
    <text evidence="19">The sequence shown here is derived from an EMBL/GenBank/DDBJ whole genome shotgun (WGS) entry which is preliminary data.</text>
</comment>
<dbReference type="GO" id="GO:0006260">
    <property type="term" value="P:DNA replication"/>
    <property type="evidence" value="ECO:0007669"/>
    <property type="project" value="UniProtKB-KW"/>
</dbReference>
<reference evidence="19 20" key="1">
    <citation type="submission" date="2018-03" db="EMBL/GenBank/DDBJ databases">
        <title>Genomic Encyclopedia of Archaeal and Bacterial Type Strains, Phase II (KMG-II): from individual species to whole genera.</title>
        <authorList>
            <person name="Goeker M."/>
        </authorList>
    </citation>
    <scope>NUCLEOTIDE SEQUENCE [LARGE SCALE GENOMIC DNA]</scope>
    <source>
        <strain evidence="19 20">DSM 27929</strain>
    </source>
</reference>
<dbReference type="InterPro" id="IPR015797">
    <property type="entry name" value="NUDIX_hydrolase-like_dom_sf"/>
</dbReference>
<keyword evidence="9" id="KW-0234">DNA repair</keyword>
<evidence type="ECO:0000256" key="9">
    <source>
        <dbReference type="ARBA" id="ARBA00023204"/>
    </source>
</evidence>
<keyword evidence="3" id="KW-0515">Mutator protein</keyword>
<keyword evidence="8" id="KW-0460">Magnesium</keyword>
<dbReference type="SUPFAM" id="SSF55811">
    <property type="entry name" value="Nudix"/>
    <property type="match status" value="1"/>
</dbReference>
<keyword evidence="6" id="KW-0227">DNA damage</keyword>
<keyword evidence="4" id="KW-0235">DNA replication</keyword>
<dbReference type="EC" id="3.6.1.55" evidence="12"/>
<dbReference type="RefSeq" id="WP_106135051.1">
    <property type="nucleotide sequence ID" value="NZ_PVTR01000012.1"/>
</dbReference>
<evidence type="ECO:0000256" key="12">
    <source>
        <dbReference type="ARBA" id="ARBA00038905"/>
    </source>
</evidence>